<name>A0A0E0J4C8_ORYNI</name>
<reference evidence="2" key="1">
    <citation type="submission" date="2015-04" db="UniProtKB">
        <authorList>
            <consortium name="EnsemblPlants"/>
        </authorList>
    </citation>
    <scope>IDENTIFICATION</scope>
    <source>
        <strain evidence="2">SL10</strain>
    </source>
</reference>
<feature type="region of interest" description="Disordered" evidence="1">
    <location>
        <begin position="51"/>
        <end position="78"/>
    </location>
</feature>
<protein>
    <submittedName>
        <fullName evidence="2">Uncharacterized protein</fullName>
    </submittedName>
</protein>
<dbReference type="Gramene" id="ONIVA11G19900.2">
    <property type="protein sequence ID" value="ONIVA11G19900.2"/>
    <property type="gene ID" value="ONIVA11G19900"/>
</dbReference>
<evidence type="ECO:0000313" key="3">
    <source>
        <dbReference type="Proteomes" id="UP000006591"/>
    </source>
</evidence>
<dbReference type="EnsemblPlants" id="ONIVA11G19900.2">
    <property type="protein sequence ID" value="ONIVA11G19900.2"/>
    <property type="gene ID" value="ONIVA11G19900"/>
</dbReference>
<reference evidence="2" key="2">
    <citation type="submission" date="2018-04" db="EMBL/GenBank/DDBJ databases">
        <title>OnivRS2 (Oryza nivara Reference Sequence Version 2).</title>
        <authorList>
            <person name="Zhang J."/>
            <person name="Kudrna D."/>
            <person name="Lee S."/>
            <person name="Talag J."/>
            <person name="Rajasekar S."/>
            <person name="Welchert J."/>
            <person name="Hsing Y.-I."/>
            <person name="Wing R.A."/>
        </authorList>
    </citation>
    <scope>NUCLEOTIDE SEQUENCE [LARGE SCALE GENOMIC DNA]</scope>
    <source>
        <strain evidence="2">SL10</strain>
    </source>
</reference>
<organism evidence="2">
    <name type="scientific">Oryza nivara</name>
    <name type="common">Indian wild rice</name>
    <name type="synonym">Oryza sativa f. spontanea</name>
    <dbReference type="NCBI Taxonomy" id="4536"/>
    <lineage>
        <taxon>Eukaryota</taxon>
        <taxon>Viridiplantae</taxon>
        <taxon>Streptophyta</taxon>
        <taxon>Embryophyta</taxon>
        <taxon>Tracheophyta</taxon>
        <taxon>Spermatophyta</taxon>
        <taxon>Magnoliopsida</taxon>
        <taxon>Liliopsida</taxon>
        <taxon>Poales</taxon>
        <taxon>Poaceae</taxon>
        <taxon>BOP clade</taxon>
        <taxon>Oryzoideae</taxon>
        <taxon>Oryzeae</taxon>
        <taxon>Oryzinae</taxon>
        <taxon>Oryza</taxon>
    </lineage>
</organism>
<dbReference type="AlphaFoldDB" id="A0A0E0J4C8"/>
<feature type="compositionally biased region" description="Basic and acidic residues" evidence="1">
    <location>
        <begin position="66"/>
        <end position="76"/>
    </location>
</feature>
<dbReference type="Proteomes" id="UP000006591">
    <property type="component" value="Chromosome 11"/>
</dbReference>
<proteinExistence type="predicted"/>
<dbReference type="HOGENOM" id="CLU_2065273_0_0_1"/>
<accession>A0A0E0J4C8</accession>
<evidence type="ECO:0000313" key="2">
    <source>
        <dbReference type="EnsemblPlants" id="ONIVA11G19900.2"/>
    </source>
</evidence>
<evidence type="ECO:0000256" key="1">
    <source>
        <dbReference type="SAM" id="MobiDB-lite"/>
    </source>
</evidence>
<keyword evidence="3" id="KW-1185">Reference proteome</keyword>
<sequence>MKKISASNGPVYQQQYTKTLGLNWAVHIGLLLGSPRSCASSSARWRRPGRFAGGVAIPQPATMGTRRAEVGREREGFPSSSRVACSSEFPLLRPSLCLARSADGGEGKVRSEISQWRFRVKLRH</sequence>